<dbReference type="AlphaFoldDB" id="A0A0D8IG45"/>
<keyword evidence="6" id="KW-0560">Oxidoreductase</keyword>
<dbReference type="OrthoDB" id="2181at2"/>
<dbReference type="SUPFAM" id="SSF51905">
    <property type="entry name" value="FAD/NAD(P)-binding domain"/>
    <property type="match status" value="1"/>
</dbReference>
<evidence type="ECO:0000256" key="3">
    <source>
        <dbReference type="ARBA" id="ARBA00022630"/>
    </source>
</evidence>
<name>A0A0D8IG45_9CLOT</name>
<dbReference type="InterPro" id="IPR036188">
    <property type="entry name" value="FAD/NAD-bd_sf"/>
</dbReference>
<evidence type="ECO:0000256" key="2">
    <source>
        <dbReference type="ARBA" id="ARBA00022485"/>
    </source>
</evidence>
<protein>
    <submittedName>
        <fullName evidence="9">Glucose-inhibited division protein A</fullName>
    </submittedName>
</protein>
<dbReference type="InterPro" id="IPR039650">
    <property type="entry name" value="HdrA-like"/>
</dbReference>
<evidence type="ECO:0000256" key="8">
    <source>
        <dbReference type="ARBA" id="ARBA00023014"/>
    </source>
</evidence>
<gene>
    <name evidence="9" type="ORF">CACET_c18890</name>
</gene>
<dbReference type="InterPro" id="IPR040131">
    <property type="entry name" value="MnmG_N"/>
</dbReference>
<dbReference type="EMBL" id="CP009687">
    <property type="protein sequence ID" value="AKL95337.1"/>
    <property type="molecule type" value="Genomic_DNA"/>
</dbReference>
<evidence type="ECO:0000256" key="4">
    <source>
        <dbReference type="ARBA" id="ARBA00022723"/>
    </source>
</evidence>
<dbReference type="KEGG" id="cace:CACET_c18890"/>
<keyword evidence="2" id="KW-0004">4Fe-4S</keyword>
<proteinExistence type="predicted"/>
<dbReference type="Pfam" id="PF01134">
    <property type="entry name" value="GIDA"/>
    <property type="match status" value="2"/>
</dbReference>
<dbReference type="PANTHER" id="PTHR43498:SF1">
    <property type="entry name" value="COB--COM HETERODISULFIDE REDUCTASE IRON-SULFUR SUBUNIT A"/>
    <property type="match status" value="1"/>
</dbReference>
<sequence>MVKPKVVIIGGGWAGCAAAITAKKAGANVVIYERTDMLLGLGNVGGIMRNNGRYTAAEENILLGGNELFELCDECSRHKNIEFPGHQHANLYDVTIIEPKVRRLLQDKGIELYFQYRAIDIIKEGNKIKAIQLQDQSTVYGDVFIETTGSTGPMGNCLKYGNGCAMCILRCPSFGPRVSLSHKAGVEDILGQRANGSFGAFSGSCKLNKDSLSEEIVDALNSKGVYILAVPKEDINMDKLNMKVCQQYALKEYAENLILLDTGHAKLMAPFYPLEKLRRLKGFENARFEDPYAGGVGNSIRYLSIAPRNNGMKVKGIDNLLCAGEKGGLFVGHTEAMVTGSLAGHNSIRVLLGMPLLELPRNLACGDLIAYANEEILKEEGLKRRYTFAGADYFKRMKELNLYTIDRTSLKNKIERMNLLNIYNEKLV</sequence>
<evidence type="ECO:0000256" key="5">
    <source>
        <dbReference type="ARBA" id="ARBA00022827"/>
    </source>
</evidence>
<comment type="cofactor">
    <cofactor evidence="1">
        <name>FAD</name>
        <dbReference type="ChEBI" id="CHEBI:57692"/>
    </cofactor>
</comment>
<accession>A0A0D8IG45</accession>
<dbReference type="PANTHER" id="PTHR43498">
    <property type="entry name" value="FERREDOXIN:COB-COM HETERODISULFIDE REDUCTASE SUBUNIT A"/>
    <property type="match status" value="1"/>
</dbReference>
<evidence type="ECO:0000256" key="7">
    <source>
        <dbReference type="ARBA" id="ARBA00023004"/>
    </source>
</evidence>
<dbReference type="STRING" id="84022.CACET_c18890"/>
<dbReference type="PATRIC" id="fig|84022.5.peg.3347"/>
<keyword evidence="4" id="KW-0479">Metal-binding</keyword>
<reference evidence="9 10" key="1">
    <citation type="submission" date="2014-10" db="EMBL/GenBank/DDBJ databases">
        <title>Genome sequence of Clostridium aceticum DSM 1496.</title>
        <authorList>
            <person name="Poehlein A."/>
            <person name="Schiel-Bengelsdorf B."/>
            <person name="Gottschalk G."/>
            <person name="Duerre P."/>
            <person name="Daniel R."/>
        </authorList>
    </citation>
    <scope>NUCLEOTIDE SEQUENCE [LARGE SCALE GENOMIC DNA]</scope>
    <source>
        <strain evidence="9 10">DSM 1496</strain>
    </source>
</reference>
<dbReference type="RefSeq" id="WP_044824027.1">
    <property type="nucleotide sequence ID" value="NZ_CP009687.1"/>
</dbReference>
<dbReference type="Gene3D" id="3.50.50.60">
    <property type="entry name" value="FAD/NAD(P)-binding domain"/>
    <property type="match status" value="2"/>
</dbReference>
<evidence type="ECO:0000256" key="1">
    <source>
        <dbReference type="ARBA" id="ARBA00001974"/>
    </source>
</evidence>
<evidence type="ECO:0000313" key="9">
    <source>
        <dbReference type="EMBL" id="AKL95337.1"/>
    </source>
</evidence>
<keyword evidence="8" id="KW-0411">Iron-sulfur</keyword>
<organism evidence="9 10">
    <name type="scientific">Clostridium aceticum</name>
    <dbReference type="NCBI Taxonomy" id="84022"/>
    <lineage>
        <taxon>Bacteria</taxon>
        <taxon>Bacillati</taxon>
        <taxon>Bacillota</taxon>
        <taxon>Clostridia</taxon>
        <taxon>Eubacteriales</taxon>
        <taxon>Clostridiaceae</taxon>
        <taxon>Clostridium</taxon>
    </lineage>
</organism>
<evidence type="ECO:0000256" key="6">
    <source>
        <dbReference type="ARBA" id="ARBA00023002"/>
    </source>
</evidence>
<keyword evidence="5" id="KW-0274">FAD</keyword>
<dbReference type="Proteomes" id="UP000035704">
    <property type="component" value="Chromosome"/>
</dbReference>
<dbReference type="PROSITE" id="PS51257">
    <property type="entry name" value="PROKAR_LIPOPROTEIN"/>
    <property type="match status" value="1"/>
</dbReference>
<keyword evidence="7" id="KW-0408">Iron</keyword>
<dbReference type="GO" id="GO:0016491">
    <property type="term" value="F:oxidoreductase activity"/>
    <property type="evidence" value="ECO:0007669"/>
    <property type="project" value="UniProtKB-KW"/>
</dbReference>
<keyword evidence="10" id="KW-1185">Reference proteome</keyword>
<dbReference type="GO" id="GO:0051539">
    <property type="term" value="F:4 iron, 4 sulfur cluster binding"/>
    <property type="evidence" value="ECO:0007669"/>
    <property type="project" value="UniProtKB-KW"/>
</dbReference>
<evidence type="ECO:0000313" key="10">
    <source>
        <dbReference type="Proteomes" id="UP000035704"/>
    </source>
</evidence>
<dbReference type="GO" id="GO:0046872">
    <property type="term" value="F:metal ion binding"/>
    <property type="evidence" value="ECO:0007669"/>
    <property type="project" value="UniProtKB-KW"/>
</dbReference>
<keyword evidence="3" id="KW-0285">Flavoprotein</keyword>